<dbReference type="EMBL" id="JASCZI010181261">
    <property type="protein sequence ID" value="MED6180227.1"/>
    <property type="molecule type" value="Genomic_DNA"/>
</dbReference>
<proteinExistence type="predicted"/>
<accession>A0ABU6W3H5</accession>
<comment type="caution">
    <text evidence="1">The sequence shown here is derived from an EMBL/GenBank/DDBJ whole genome shotgun (WGS) entry which is preliminary data.</text>
</comment>
<reference evidence="1 2" key="1">
    <citation type="journal article" date="2023" name="Plants (Basel)">
        <title>Bridging the Gap: Combining Genomics and Transcriptomics Approaches to Understand Stylosanthes scabra, an Orphan Legume from the Brazilian Caatinga.</title>
        <authorList>
            <person name="Ferreira-Neto J.R.C."/>
            <person name="da Silva M.D."/>
            <person name="Binneck E."/>
            <person name="de Melo N.F."/>
            <person name="da Silva R.H."/>
            <person name="de Melo A.L.T.M."/>
            <person name="Pandolfi V."/>
            <person name="Bustamante F.O."/>
            <person name="Brasileiro-Vidal A.C."/>
            <person name="Benko-Iseppon A.M."/>
        </authorList>
    </citation>
    <scope>NUCLEOTIDE SEQUENCE [LARGE SCALE GENOMIC DNA]</scope>
    <source>
        <tissue evidence="1">Leaves</tissue>
    </source>
</reference>
<evidence type="ECO:0000313" key="1">
    <source>
        <dbReference type="EMBL" id="MED6180227.1"/>
    </source>
</evidence>
<keyword evidence="2" id="KW-1185">Reference proteome</keyword>
<dbReference type="Proteomes" id="UP001341840">
    <property type="component" value="Unassembled WGS sequence"/>
</dbReference>
<evidence type="ECO:0000313" key="2">
    <source>
        <dbReference type="Proteomes" id="UP001341840"/>
    </source>
</evidence>
<sequence>MSSEIDPELSRTVIVSTKLDTRKSQFALPSDVGSGSDSAYWSNNEFKQLSLLLKGETLQDEGINGGAFVGSDGVQIPHKLIPNAGIRCVFMVVHNIIGQWLNFVVVVGGIKCPPITREEIVNACGVEDIHDGTNYSRYAHQASHLVFSRLELIGKIPMNCR</sequence>
<gene>
    <name evidence="1" type="primary">ARC5_2</name>
    <name evidence="1" type="ORF">PIB30_008421</name>
</gene>
<organism evidence="1 2">
    <name type="scientific">Stylosanthes scabra</name>
    <dbReference type="NCBI Taxonomy" id="79078"/>
    <lineage>
        <taxon>Eukaryota</taxon>
        <taxon>Viridiplantae</taxon>
        <taxon>Streptophyta</taxon>
        <taxon>Embryophyta</taxon>
        <taxon>Tracheophyta</taxon>
        <taxon>Spermatophyta</taxon>
        <taxon>Magnoliopsida</taxon>
        <taxon>eudicotyledons</taxon>
        <taxon>Gunneridae</taxon>
        <taxon>Pentapetalae</taxon>
        <taxon>rosids</taxon>
        <taxon>fabids</taxon>
        <taxon>Fabales</taxon>
        <taxon>Fabaceae</taxon>
        <taxon>Papilionoideae</taxon>
        <taxon>50 kb inversion clade</taxon>
        <taxon>dalbergioids sensu lato</taxon>
        <taxon>Dalbergieae</taxon>
        <taxon>Pterocarpus clade</taxon>
        <taxon>Stylosanthes</taxon>
    </lineage>
</organism>
<name>A0ABU6W3H5_9FABA</name>
<protein>
    <submittedName>
        <fullName evidence="1">ARP2/3 actin-organizing complex subunit Arc5</fullName>
    </submittedName>
</protein>